<name>A0A1A9LGW1_9FLAO</name>
<feature type="domain" description="RNA polymerase sigma-70 region 4" evidence="8">
    <location>
        <begin position="129"/>
        <end position="172"/>
    </location>
</feature>
<dbReference type="GO" id="GO:0006352">
    <property type="term" value="P:DNA-templated transcription initiation"/>
    <property type="evidence" value="ECO:0007669"/>
    <property type="project" value="InterPro"/>
</dbReference>
<keyword evidence="3 6" id="KW-0731">Sigma factor</keyword>
<accession>A0A1A9LGW1</accession>
<dbReference type="InterPro" id="IPR007630">
    <property type="entry name" value="RNA_pol_sigma70_r4"/>
</dbReference>
<proteinExistence type="inferred from homology"/>
<evidence type="ECO:0000256" key="1">
    <source>
        <dbReference type="ARBA" id="ARBA00010641"/>
    </source>
</evidence>
<keyword evidence="4 6" id="KW-0238">DNA-binding</keyword>
<dbReference type="STRING" id="1385699.A7A78_10295"/>
<evidence type="ECO:0000259" key="8">
    <source>
        <dbReference type="Pfam" id="PF04545"/>
    </source>
</evidence>
<evidence type="ECO:0000313" key="10">
    <source>
        <dbReference type="Proteomes" id="UP000077552"/>
    </source>
</evidence>
<dbReference type="AlphaFoldDB" id="A0A1A9LGW1"/>
<keyword evidence="10" id="KW-1185">Reference proteome</keyword>
<keyword evidence="2 6" id="KW-0805">Transcription regulation</keyword>
<evidence type="ECO:0000256" key="5">
    <source>
        <dbReference type="ARBA" id="ARBA00023163"/>
    </source>
</evidence>
<feature type="domain" description="RNA polymerase sigma-70 region 2" evidence="7">
    <location>
        <begin position="22"/>
        <end position="89"/>
    </location>
</feature>
<reference evidence="9 10" key="1">
    <citation type="submission" date="2016-05" db="EMBL/GenBank/DDBJ databases">
        <title>Genome sequencing of Vitellibacter soesokkakensis RSSK-12.</title>
        <authorList>
            <person name="Thevarajoo S."/>
            <person name="Selvaratnam C."/>
            <person name="Goh K.M."/>
            <person name="Chan K.-G."/>
            <person name="Chong C.S."/>
        </authorList>
    </citation>
    <scope>NUCLEOTIDE SEQUENCE [LARGE SCALE GENOMIC DNA]</scope>
    <source>
        <strain evidence="9 10">RSSK-12</strain>
    </source>
</reference>
<sequence length="177" mass="20049">MEQPNDLILEMQNGNEKAFSRLYTMYSEAIYGIIYSIVLDENTAEEVLQDVFIKVWNNAASYSVNKGRFFTWLLNIARNTAIDETRSKAFKNSRKNLSTTNFVDILSSSDSLNKKTNAIGLKKFVDALKPACIKIIDLLYFKGFTQAEASKTLDIPLGTIKTRNRTCINDLRVMVLG</sequence>
<comment type="similarity">
    <text evidence="1 6">Belongs to the sigma-70 factor family. ECF subfamily.</text>
</comment>
<dbReference type="GO" id="GO:0016987">
    <property type="term" value="F:sigma factor activity"/>
    <property type="evidence" value="ECO:0007669"/>
    <property type="project" value="UniProtKB-KW"/>
</dbReference>
<dbReference type="SUPFAM" id="SSF88659">
    <property type="entry name" value="Sigma3 and sigma4 domains of RNA polymerase sigma factors"/>
    <property type="match status" value="1"/>
</dbReference>
<organism evidence="9 10">
    <name type="scientific">Aequorivita soesokkakensis</name>
    <dbReference type="NCBI Taxonomy" id="1385699"/>
    <lineage>
        <taxon>Bacteria</taxon>
        <taxon>Pseudomonadati</taxon>
        <taxon>Bacteroidota</taxon>
        <taxon>Flavobacteriia</taxon>
        <taxon>Flavobacteriales</taxon>
        <taxon>Flavobacteriaceae</taxon>
        <taxon>Aequorivita</taxon>
    </lineage>
</organism>
<dbReference type="InterPro" id="IPR007627">
    <property type="entry name" value="RNA_pol_sigma70_r2"/>
</dbReference>
<dbReference type="InterPro" id="IPR036388">
    <property type="entry name" value="WH-like_DNA-bd_sf"/>
</dbReference>
<dbReference type="OrthoDB" id="9784272at2"/>
<evidence type="ECO:0000256" key="6">
    <source>
        <dbReference type="RuleBase" id="RU000716"/>
    </source>
</evidence>
<dbReference type="RefSeq" id="WP_068761277.1">
    <property type="nucleotide sequence ID" value="NZ_LXIE01000007.1"/>
</dbReference>
<dbReference type="NCBIfam" id="TIGR02937">
    <property type="entry name" value="sigma70-ECF"/>
    <property type="match status" value="1"/>
</dbReference>
<protein>
    <recommendedName>
        <fullName evidence="6">RNA polymerase sigma factor</fullName>
    </recommendedName>
</protein>
<evidence type="ECO:0000313" key="9">
    <source>
        <dbReference type="EMBL" id="OAD91991.1"/>
    </source>
</evidence>
<evidence type="ECO:0000256" key="2">
    <source>
        <dbReference type="ARBA" id="ARBA00023015"/>
    </source>
</evidence>
<dbReference type="SUPFAM" id="SSF88946">
    <property type="entry name" value="Sigma2 domain of RNA polymerase sigma factors"/>
    <property type="match status" value="1"/>
</dbReference>
<dbReference type="PANTHER" id="PTHR43133:SF62">
    <property type="entry name" value="RNA POLYMERASE SIGMA FACTOR SIGZ"/>
    <property type="match status" value="1"/>
</dbReference>
<dbReference type="InterPro" id="IPR013324">
    <property type="entry name" value="RNA_pol_sigma_r3/r4-like"/>
</dbReference>
<dbReference type="InterPro" id="IPR039425">
    <property type="entry name" value="RNA_pol_sigma-70-like"/>
</dbReference>
<dbReference type="InterPro" id="IPR000838">
    <property type="entry name" value="RNA_pol_sigma70_ECF_CS"/>
</dbReference>
<evidence type="ECO:0000256" key="4">
    <source>
        <dbReference type="ARBA" id="ARBA00023125"/>
    </source>
</evidence>
<dbReference type="InterPro" id="IPR013325">
    <property type="entry name" value="RNA_pol_sigma_r2"/>
</dbReference>
<keyword evidence="5 6" id="KW-0804">Transcription</keyword>
<dbReference type="Pfam" id="PF04542">
    <property type="entry name" value="Sigma70_r2"/>
    <property type="match status" value="1"/>
</dbReference>
<dbReference type="Pfam" id="PF04545">
    <property type="entry name" value="Sigma70_r4"/>
    <property type="match status" value="1"/>
</dbReference>
<dbReference type="PROSITE" id="PS01063">
    <property type="entry name" value="SIGMA70_ECF"/>
    <property type="match status" value="1"/>
</dbReference>
<dbReference type="Proteomes" id="UP000077552">
    <property type="component" value="Unassembled WGS sequence"/>
</dbReference>
<dbReference type="EMBL" id="LXIE01000007">
    <property type="protein sequence ID" value="OAD91991.1"/>
    <property type="molecule type" value="Genomic_DNA"/>
</dbReference>
<evidence type="ECO:0000256" key="3">
    <source>
        <dbReference type="ARBA" id="ARBA00023082"/>
    </source>
</evidence>
<dbReference type="Gene3D" id="1.10.1740.10">
    <property type="match status" value="1"/>
</dbReference>
<dbReference type="InterPro" id="IPR014284">
    <property type="entry name" value="RNA_pol_sigma-70_dom"/>
</dbReference>
<gene>
    <name evidence="9" type="ORF">A7A78_10295</name>
</gene>
<evidence type="ECO:0000259" key="7">
    <source>
        <dbReference type="Pfam" id="PF04542"/>
    </source>
</evidence>
<dbReference type="GO" id="GO:0003677">
    <property type="term" value="F:DNA binding"/>
    <property type="evidence" value="ECO:0007669"/>
    <property type="project" value="UniProtKB-KW"/>
</dbReference>
<dbReference type="Gene3D" id="1.10.10.10">
    <property type="entry name" value="Winged helix-like DNA-binding domain superfamily/Winged helix DNA-binding domain"/>
    <property type="match status" value="1"/>
</dbReference>
<comment type="caution">
    <text evidence="9">The sequence shown here is derived from an EMBL/GenBank/DDBJ whole genome shotgun (WGS) entry which is preliminary data.</text>
</comment>
<dbReference type="PANTHER" id="PTHR43133">
    <property type="entry name" value="RNA POLYMERASE ECF-TYPE SIGMA FACTO"/>
    <property type="match status" value="1"/>
</dbReference>